<keyword evidence="2" id="KW-1185">Reference proteome</keyword>
<dbReference type="GeneID" id="29003516"/>
<evidence type="ECO:0000313" key="1">
    <source>
        <dbReference type="EMBL" id="OAD67757.1"/>
    </source>
</evidence>
<organism evidence="1 2">
    <name type="scientific">Phycomyces blakesleeanus (strain ATCC 8743b / DSM 1359 / FGSC 10004 / NBRC 33097 / NRRL 1555)</name>
    <dbReference type="NCBI Taxonomy" id="763407"/>
    <lineage>
        <taxon>Eukaryota</taxon>
        <taxon>Fungi</taxon>
        <taxon>Fungi incertae sedis</taxon>
        <taxon>Mucoromycota</taxon>
        <taxon>Mucoromycotina</taxon>
        <taxon>Mucoromycetes</taxon>
        <taxon>Mucorales</taxon>
        <taxon>Phycomycetaceae</taxon>
        <taxon>Phycomyces</taxon>
    </lineage>
</organism>
<dbReference type="AlphaFoldDB" id="A0A167KCI0"/>
<dbReference type="Proteomes" id="UP000077315">
    <property type="component" value="Unassembled WGS sequence"/>
</dbReference>
<protein>
    <submittedName>
        <fullName evidence="1">Uncharacterized protein</fullName>
    </submittedName>
</protein>
<dbReference type="InParanoid" id="A0A167KCI0"/>
<sequence>MSPSHISTKKFKCYCLVCRIKAGEYNIIFSQTLKCHKRDEQIAIRGQTNRFEEIPEVVSHNEIHFEYENNEYDIVYVFRLNDSIEEIEMSAQIKDLSLSESNAVFGIKGNEYAASNNFDGKEDESDDNMSDDKGLHIYSNNESVTVYCMSPVFGSNLFLLDVNSVPFVNNDHSIMFTFNIDQFQPFDGKTYSCGIITPKSKESSKSDINNYLKPLVDELELLYKGMKIRTHQHLEDISIHDALFMVACDIPATRKYTIVNLMHNLFLRTTKIMMDRWVADGIINNKKLAAMQKSVKKIVLPPDYMMLQNKIGK</sequence>
<gene>
    <name evidence="1" type="ORF">PHYBLDRAFT_72167</name>
</gene>
<evidence type="ECO:0000313" key="2">
    <source>
        <dbReference type="Proteomes" id="UP000077315"/>
    </source>
</evidence>
<dbReference type="EMBL" id="KV440998">
    <property type="protein sequence ID" value="OAD67757.1"/>
    <property type="molecule type" value="Genomic_DNA"/>
</dbReference>
<accession>A0A167KCI0</accession>
<proteinExistence type="predicted"/>
<reference evidence="2" key="1">
    <citation type="submission" date="2015-06" db="EMBL/GenBank/DDBJ databases">
        <title>Expansion of signal transduction pathways in fungi by whole-genome duplication.</title>
        <authorList>
            <consortium name="DOE Joint Genome Institute"/>
            <person name="Corrochano L.M."/>
            <person name="Kuo A."/>
            <person name="Marcet-Houben M."/>
            <person name="Polaino S."/>
            <person name="Salamov A."/>
            <person name="Villalobos J.M."/>
            <person name="Alvarez M.I."/>
            <person name="Avalos J."/>
            <person name="Benito E.P."/>
            <person name="Benoit I."/>
            <person name="Burger G."/>
            <person name="Camino L.P."/>
            <person name="Canovas D."/>
            <person name="Cerda-Olmedo E."/>
            <person name="Cheng J.-F."/>
            <person name="Dominguez A."/>
            <person name="Elias M."/>
            <person name="Eslava A.P."/>
            <person name="Glaser F."/>
            <person name="Grimwood J."/>
            <person name="Gutierrez G."/>
            <person name="Heitman J."/>
            <person name="Henrissat B."/>
            <person name="Iturriaga E.A."/>
            <person name="Lang B.F."/>
            <person name="Lavin J.L."/>
            <person name="Lee S."/>
            <person name="Li W."/>
            <person name="Lindquist E."/>
            <person name="Lopez-Garcia S."/>
            <person name="Luque E.M."/>
            <person name="Marcos A.T."/>
            <person name="Martin J."/>
            <person name="McCluskey K."/>
            <person name="Medina H.R."/>
            <person name="Miralles-Duran A."/>
            <person name="Miyazaki A."/>
            <person name="Munoz-Torres E."/>
            <person name="Oguiza J.A."/>
            <person name="Ohm R."/>
            <person name="Olmedo M."/>
            <person name="Orejas M."/>
            <person name="Ortiz-Castellanos L."/>
            <person name="Pisabarro A.G."/>
            <person name="Rodriguez-Romero J."/>
            <person name="Ruiz-Herrera J."/>
            <person name="Ruiz-Vazquez R."/>
            <person name="Sanz C."/>
            <person name="Schackwitz W."/>
            <person name="Schmutz J."/>
            <person name="Shahriari M."/>
            <person name="Shelest E."/>
            <person name="Silva-Franco F."/>
            <person name="Soanes D."/>
            <person name="Syed K."/>
            <person name="Tagua V.G."/>
            <person name="Talbot N.J."/>
            <person name="Thon M."/>
            <person name="De vries R.P."/>
            <person name="Wiebenga A."/>
            <person name="Yadav J.S."/>
            <person name="Braun E.L."/>
            <person name="Baker S."/>
            <person name="Garre V."/>
            <person name="Horwitz B."/>
            <person name="Torres-Martinez S."/>
            <person name="Idnurm A."/>
            <person name="Herrera-Estrella A."/>
            <person name="Gabaldon T."/>
            <person name="Grigoriev I.V."/>
        </authorList>
    </citation>
    <scope>NUCLEOTIDE SEQUENCE [LARGE SCALE GENOMIC DNA]</scope>
    <source>
        <strain evidence="2">NRRL 1555(-)</strain>
    </source>
</reference>
<dbReference type="OrthoDB" id="3039677at2759"/>
<dbReference type="VEuPathDB" id="FungiDB:PHYBLDRAFT_72167"/>
<dbReference type="RefSeq" id="XP_018285797.1">
    <property type="nucleotide sequence ID" value="XM_018442610.1"/>
</dbReference>
<name>A0A167KCI0_PHYB8</name>